<name>A0A9Q8X0Y4_9GAMM</name>
<dbReference type="GO" id="GO:0070403">
    <property type="term" value="F:NAD+ binding"/>
    <property type="evidence" value="ECO:0007669"/>
    <property type="project" value="InterPro"/>
</dbReference>
<dbReference type="SUPFAM" id="SSF51735">
    <property type="entry name" value="NAD(P)-binding Rossmann-fold domains"/>
    <property type="match status" value="1"/>
</dbReference>
<dbReference type="EMBL" id="CP097966">
    <property type="protein sequence ID" value="URQ62974.1"/>
    <property type="molecule type" value="Genomic_DNA"/>
</dbReference>
<dbReference type="PANTHER" id="PTHR21363:SF0">
    <property type="entry name" value="PREPHENATE DEHYDROGENASE [NADP(+)]"/>
    <property type="match status" value="1"/>
</dbReference>
<dbReference type="Gene3D" id="3.40.50.720">
    <property type="entry name" value="NAD(P)-binding Rossmann-like Domain"/>
    <property type="match status" value="1"/>
</dbReference>
<dbReference type="InterPro" id="IPR050812">
    <property type="entry name" value="Preph/Arog_dehydrog"/>
</dbReference>
<protein>
    <submittedName>
        <fullName evidence="3">Prephenate dehydrogenase/arogenate dehydrogenase family protein</fullName>
    </submittedName>
</protein>
<dbReference type="GO" id="GO:0008977">
    <property type="term" value="F:prephenate dehydrogenase (NAD+) activity"/>
    <property type="evidence" value="ECO:0007669"/>
    <property type="project" value="InterPro"/>
</dbReference>
<dbReference type="InterPro" id="IPR036291">
    <property type="entry name" value="NAD(P)-bd_dom_sf"/>
</dbReference>
<dbReference type="Pfam" id="PF20463">
    <property type="entry name" value="PDH_C"/>
    <property type="match status" value="1"/>
</dbReference>
<evidence type="ECO:0000259" key="2">
    <source>
        <dbReference type="PROSITE" id="PS51176"/>
    </source>
</evidence>
<keyword evidence="4" id="KW-1185">Reference proteome</keyword>
<dbReference type="PANTHER" id="PTHR21363">
    <property type="entry name" value="PREPHENATE DEHYDROGENASE"/>
    <property type="match status" value="1"/>
</dbReference>
<evidence type="ECO:0000313" key="4">
    <source>
        <dbReference type="Proteomes" id="UP001056381"/>
    </source>
</evidence>
<dbReference type="Gene3D" id="1.10.3660.10">
    <property type="entry name" value="6-phosphogluconate dehydrogenase C-terminal like domain"/>
    <property type="match status" value="1"/>
</dbReference>
<sequence>MKNILIIGSGFMGTSIALAVGNRNTFCVEEHSPFKDFLIERDVYKNIYSSLDEVEDREFDLIIICLRQKSVPDKINEVSKKYPSSIITEISSSKNFLKKYNMPENFISSHPICGSHNTGPQYSDGELFKNKEVIVISNPNKFLSEKIELFWNSIGAKVTYMDIDEHNKIYAFLSHFPHYFSFIYKKILEEEKIDYKRLSGDSLKEILRLSESDKDLWNEIFSDNKENLDFLVEKVNKYLK</sequence>
<gene>
    <name evidence="3" type="ORF">M9B40_04435</name>
</gene>
<keyword evidence="1" id="KW-0560">Oxidoreductase</keyword>
<dbReference type="InterPro" id="IPR046826">
    <property type="entry name" value="PDH_N"/>
</dbReference>
<dbReference type="SUPFAM" id="SSF48179">
    <property type="entry name" value="6-phosphogluconate dehydrogenase C-terminal domain-like"/>
    <property type="match status" value="1"/>
</dbReference>
<dbReference type="InterPro" id="IPR003099">
    <property type="entry name" value="Prephen_DH"/>
</dbReference>
<proteinExistence type="predicted"/>
<feature type="domain" description="Prephenate/arogenate dehydrogenase" evidence="2">
    <location>
        <begin position="2"/>
        <end position="240"/>
    </location>
</feature>
<accession>A0A9Q8X0Y4</accession>
<dbReference type="GO" id="GO:0006571">
    <property type="term" value="P:tyrosine biosynthetic process"/>
    <property type="evidence" value="ECO:0007669"/>
    <property type="project" value="InterPro"/>
</dbReference>
<dbReference type="PROSITE" id="PS51176">
    <property type="entry name" value="PDH_ADH"/>
    <property type="match status" value="1"/>
</dbReference>
<organism evidence="3 4">
    <name type="scientific">SAR86 cluster bacterium</name>
    <dbReference type="NCBI Taxonomy" id="2030880"/>
    <lineage>
        <taxon>Bacteria</taxon>
        <taxon>Pseudomonadati</taxon>
        <taxon>Pseudomonadota</taxon>
        <taxon>Gammaproteobacteria</taxon>
        <taxon>SAR86 cluster</taxon>
    </lineage>
</organism>
<dbReference type="Proteomes" id="UP001056381">
    <property type="component" value="Chromosome"/>
</dbReference>
<dbReference type="InterPro" id="IPR008927">
    <property type="entry name" value="6-PGluconate_DH-like_C_sf"/>
</dbReference>
<evidence type="ECO:0000256" key="1">
    <source>
        <dbReference type="ARBA" id="ARBA00023002"/>
    </source>
</evidence>
<dbReference type="GO" id="GO:0004665">
    <property type="term" value="F:prephenate dehydrogenase (NADP+) activity"/>
    <property type="evidence" value="ECO:0007669"/>
    <property type="project" value="InterPro"/>
</dbReference>
<reference evidence="3" key="1">
    <citation type="submission" date="2022-05" db="EMBL/GenBank/DDBJ databases">
        <title>Single-amplified genomics reveal most streamlined microbe among free-living bacteria.</title>
        <authorList>
            <person name="Roda-Garcia J."/>
            <person name="Haro-Moreno J.M."/>
            <person name="Rodriguez-Valera F."/>
            <person name="Almagro-Moreno S."/>
            <person name="Lopez-Perez M."/>
        </authorList>
    </citation>
    <scope>NUCLEOTIDE SEQUENCE</scope>
    <source>
        <strain evidence="3">TMED112-D2-2</strain>
    </source>
</reference>
<dbReference type="Pfam" id="PF02153">
    <property type="entry name" value="PDH_N"/>
    <property type="match status" value="1"/>
</dbReference>
<dbReference type="AlphaFoldDB" id="A0A9Q8X0Y4"/>
<dbReference type="InterPro" id="IPR046825">
    <property type="entry name" value="PDH_C"/>
</dbReference>
<evidence type="ECO:0000313" key="3">
    <source>
        <dbReference type="EMBL" id="URQ62974.1"/>
    </source>
</evidence>